<dbReference type="PANTHER" id="PTHR43255">
    <property type="entry name" value="IRON-SULFUR-BINDING OXIDOREDUCTASE FADF-RELATED-RELATED"/>
    <property type="match status" value="1"/>
</dbReference>
<keyword evidence="6" id="KW-1133">Transmembrane helix</keyword>
<evidence type="ECO:0000256" key="5">
    <source>
        <dbReference type="ARBA" id="ARBA00023014"/>
    </source>
</evidence>
<dbReference type="GO" id="GO:0051539">
    <property type="term" value="F:4 iron, 4 sulfur cluster binding"/>
    <property type="evidence" value="ECO:0007669"/>
    <property type="project" value="UniProtKB-KW"/>
</dbReference>
<dbReference type="GO" id="GO:0005886">
    <property type="term" value="C:plasma membrane"/>
    <property type="evidence" value="ECO:0007669"/>
    <property type="project" value="TreeGrafter"/>
</dbReference>
<feature type="transmembrane region" description="Helical" evidence="6">
    <location>
        <begin position="226"/>
        <end position="248"/>
    </location>
</feature>
<dbReference type="SUPFAM" id="SSF46548">
    <property type="entry name" value="alpha-helical ferredoxin"/>
    <property type="match status" value="1"/>
</dbReference>
<dbReference type="PANTHER" id="PTHR43255:SF1">
    <property type="entry name" value="IRON-SULFUR-BINDING OXIDOREDUCTASE FADF-RELATED"/>
    <property type="match status" value="1"/>
</dbReference>
<dbReference type="InterPro" id="IPR017896">
    <property type="entry name" value="4Fe4S_Fe-S-bd"/>
</dbReference>
<feature type="domain" description="4Fe-4S ferredoxin-type" evidence="7">
    <location>
        <begin position="284"/>
        <end position="313"/>
    </location>
</feature>
<evidence type="ECO:0000256" key="4">
    <source>
        <dbReference type="ARBA" id="ARBA00023004"/>
    </source>
</evidence>
<dbReference type="GO" id="GO:0016491">
    <property type="term" value="F:oxidoreductase activity"/>
    <property type="evidence" value="ECO:0007669"/>
    <property type="project" value="UniProtKB-KW"/>
</dbReference>
<dbReference type="PROSITE" id="PS51379">
    <property type="entry name" value="4FE4S_FER_2"/>
    <property type="match status" value="2"/>
</dbReference>
<evidence type="ECO:0000256" key="6">
    <source>
        <dbReference type="SAM" id="Phobius"/>
    </source>
</evidence>
<keyword evidence="6" id="KW-0812">Transmembrane</keyword>
<evidence type="ECO:0000259" key="7">
    <source>
        <dbReference type="PROSITE" id="PS51379"/>
    </source>
</evidence>
<evidence type="ECO:0000313" key="8">
    <source>
        <dbReference type="EMBL" id="WPU65734.1"/>
    </source>
</evidence>
<dbReference type="EMBL" id="CP139487">
    <property type="protein sequence ID" value="WPU65734.1"/>
    <property type="molecule type" value="Genomic_DNA"/>
</dbReference>
<evidence type="ECO:0000256" key="1">
    <source>
        <dbReference type="ARBA" id="ARBA00022485"/>
    </source>
</evidence>
<dbReference type="Pfam" id="PF13187">
    <property type="entry name" value="Fer4_9"/>
    <property type="match status" value="1"/>
</dbReference>
<gene>
    <name evidence="8" type="ORF">SOO65_03145</name>
</gene>
<feature type="transmembrane region" description="Helical" evidence="6">
    <location>
        <begin position="117"/>
        <end position="140"/>
    </location>
</feature>
<dbReference type="SUPFAM" id="SSF103501">
    <property type="entry name" value="Respiratory nitrate reductase 1 gamma chain"/>
    <property type="match status" value="1"/>
</dbReference>
<dbReference type="GO" id="GO:0046872">
    <property type="term" value="F:metal ion binding"/>
    <property type="evidence" value="ECO:0007669"/>
    <property type="project" value="UniProtKB-KW"/>
</dbReference>
<dbReference type="Pfam" id="PF02754">
    <property type="entry name" value="CCG"/>
    <property type="match status" value="2"/>
</dbReference>
<keyword evidence="2" id="KW-0479">Metal-binding</keyword>
<name>A0AAX4HQX1_9BACT</name>
<keyword evidence="1" id="KW-0004">4Fe-4S</keyword>
<keyword evidence="5" id="KW-0411">Iron-sulfur</keyword>
<accession>A0AAX4HQX1</accession>
<dbReference type="Proteomes" id="UP001324634">
    <property type="component" value="Chromosome"/>
</dbReference>
<dbReference type="AlphaFoldDB" id="A0AAX4HQX1"/>
<dbReference type="Gene3D" id="1.10.1060.10">
    <property type="entry name" value="Alpha-helical ferredoxin"/>
    <property type="match status" value="1"/>
</dbReference>
<evidence type="ECO:0000256" key="2">
    <source>
        <dbReference type="ARBA" id="ARBA00022723"/>
    </source>
</evidence>
<proteinExistence type="predicted"/>
<dbReference type="RefSeq" id="WP_321396783.1">
    <property type="nucleotide sequence ID" value="NZ_CP139487.1"/>
</dbReference>
<dbReference type="InterPro" id="IPR017900">
    <property type="entry name" value="4Fe4S_Fe_S_CS"/>
</dbReference>
<sequence>MESMEASRQIMWMIPFWMKVVMYLSLAVATYFFATGLVEKYKFVTAGGKNPKDLLPKRLNLEAFLKTIFFQGKVPRDSFVNVFHSMIFWGFLTLFIATELVAIHADTPFKVFKGTTYIVVSFLADVGGLFVLLGVGLAYYRRYVAKRKFLSATRPNQEKFMYGMLIALVVIGYLLEAIRIFVTNMPEGERFWSPVGYTFAAIVGSLGLSQEALAGTYKTLWMLHMLNTMAFVASLTHSKFFHILVLPFNALMTPYRRGAVLNPMDFANENAETFGLGKTSEMTLKEKLDTLACVECGRCTQVCPANLADKPLDPKLIVTKVRDVMNANPGQDVDLWGDNPLYASNELDSCTTCGACMEECPASIEHVQVIMDLKRYKALTLGDLPPAAADAVNKIKKNGNPWGISQDDRFNWAQGMDVPVIEAGKKVDYLYYVGCAGSYDGSNQKVVKDTVNLLKKAGVSFAVMGKTEKCNGDPVRRFGDEYSFYEIAIENIANMRQYEFGKVVTHCPHCLHTIGKEYAKFDDGQFETVHHTELLSELLRSGKLKALKNVADELTFHDPCYLGRHHGEYNAPRDILTSIPGVKLIEMEKNKDKALCCGMGGGNMWYELPEGKHLAENRLEQIGDTKAPKLATSCSYCMINFNSSKGHISTTENLQVEDVASILAKSAL</sequence>
<dbReference type="InterPro" id="IPR036197">
    <property type="entry name" value="NarG-like_sf"/>
</dbReference>
<dbReference type="PROSITE" id="PS00198">
    <property type="entry name" value="4FE4S_FER_1"/>
    <property type="match status" value="1"/>
</dbReference>
<dbReference type="InterPro" id="IPR009051">
    <property type="entry name" value="Helical_ferredxn"/>
</dbReference>
<feature type="domain" description="4Fe-4S ferredoxin-type" evidence="7">
    <location>
        <begin position="340"/>
        <end position="370"/>
    </location>
</feature>
<protein>
    <submittedName>
        <fullName evidence="8">(Fe-S)-binding protein</fullName>
    </submittedName>
</protein>
<keyword evidence="6" id="KW-0472">Membrane</keyword>
<keyword evidence="4" id="KW-0408">Iron</keyword>
<evidence type="ECO:0000256" key="3">
    <source>
        <dbReference type="ARBA" id="ARBA00023002"/>
    </source>
</evidence>
<dbReference type="InterPro" id="IPR004017">
    <property type="entry name" value="Cys_rich_dom"/>
</dbReference>
<keyword evidence="3" id="KW-0560">Oxidoreductase</keyword>
<keyword evidence="9" id="KW-1185">Reference proteome</keyword>
<evidence type="ECO:0000313" key="9">
    <source>
        <dbReference type="Proteomes" id="UP001324634"/>
    </source>
</evidence>
<feature type="transmembrane region" description="Helical" evidence="6">
    <location>
        <begin position="194"/>
        <end position="214"/>
    </location>
</feature>
<dbReference type="InterPro" id="IPR051460">
    <property type="entry name" value="HdrC_iron-sulfur_subunit"/>
</dbReference>
<feature type="transmembrane region" description="Helical" evidence="6">
    <location>
        <begin position="86"/>
        <end position="105"/>
    </location>
</feature>
<dbReference type="Gene3D" id="1.20.950.20">
    <property type="entry name" value="Transmembrane di-heme cytochromes, Chain C"/>
    <property type="match status" value="1"/>
</dbReference>
<feature type="transmembrane region" description="Helical" evidence="6">
    <location>
        <begin position="160"/>
        <end position="182"/>
    </location>
</feature>
<dbReference type="KEGG" id="psti:SOO65_03145"/>
<organism evidence="8 9">
    <name type="scientific">Peredibacter starrii</name>
    <dbReference type="NCBI Taxonomy" id="28202"/>
    <lineage>
        <taxon>Bacteria</taxon>
        <taxon>Pseudomonadati</taxon>
        <taxon>Bdellovibrionota</taxon>
        <taxon>Bacteriovoracia</taxon>
        <taxon>Bacteriovoracales</taxon>
        <taxon>Bacteriovoracaceae</taxon>
        <taxon>Peredibacter</taxon>
    </lineage>
</organism>
<feature type="transmembrane region" description="Helical" evidence="6">
    <location>
        <begin position="12"/>
        <end position="34"/>
    </location>
</feature>
<reference evidence="8 9" key="1">
    <citation type="submission" date="2023-11" db="EMBL/GenBank/DDBJ databases">
        <title>Peredibacter starrii A3.12.</title>
        <authorList>
            <person name="Mitchell R.J."/>
        </authorList>
    </citation>
    <scope>NUCLEOTIDE SEQUENCE [LARGE SCALE GENOMIC DNA]</scope>
    <source>
        <strain evidence="8 9">A3.12</strain>
    </source>
</reference>